<comment type="caution">
    <text evidence="2">The sequence shown here is derived from an EMBL/GenBank/DDBJ whole genome shotgun (WGS) entry which is preliminary data.</text>
</comment>
<sequence length="81" mass="8956">MLRPAHGEERTTGTGPSGLVAVDVDVKDGALGMESWGDILQEHGNRGWRTRYVNAYTTRLFSAISVTDQRFHTPRLDSPSL</sequence>
<proteinExistence type="predicted"/>
<reference evidence="2" key="1">
    <citation type="journal article" date="2014" name="Front. Microbiol.">
        <title>High frequency of phylogenetically diverse reductive dehalogenase-homologous genes in deep subseafloor sedimentary metagenomes.</title>
        <authorList>
            <person name="Kawai M."/>
            <person name="Futagami T."/>
            <person name="Toyoda A."/>
            <person name="Takaki Y."/>
            <person name="Nishi S."/>
            <person name="Hori S."/>
            <person name="Arai W."/>
            <person name="Tsubouchi T."/>
            <person name="Morono Y."/>
            <person name="Uchiyama I."/>
            <person name="Ito T."/>
            <person name="Fujiyama A."/>
            <person name="Inagaki F."/>
            <person name="Takami H."/>
        </authorList>
    </citation>
    <scope>NUCLEOTIDE SEQUENCE</scope>
    <source>
        <strain evidence="2">Expedition CK06-06</strain>
    </source>
</reference>
<feature type="region of interest" description="Disordered" evidence="1">
    <location>
        <begin position="1"/>
        <end position="20"/>
    </location>
</feature>
<evidence type="ECO:0000256" key="1">
    <source>
        <dbReference type="SAM" id="MobiDB-lite"/>
    </source>
</evidence>
<dbReference type="EMBL" id="BARV01031239">
    <property type="protein sequence ID" value="GAI35416.1"/>
    <property type="molecule type" value="Genomic_DNA"/>
</dbReference>
<accession>X1NYY3</accession>
<dbReference type="AlphaFoldDB" id="X1NYY3"/>
<evidence type="ECO:0000313" key="2">
    <source>
        <dbReference type="EMBL" id="GAI35416.1"/>
    </source>
</evidence>
<protein>
    <submittedName>
        <fullName evidence="2">Uncharacterized protein</fullName>
    </submittedName>
</protein>
<gene>
    <name evidence="2" type="ORF">S06H3_49468</name>
</gene>
<feature type="compositionally biased region" description="Basic and acidic residues" evidence="1">
    <location>
        <begin position="1"/>
        <end position="11"/>
    </location>
</feature>
<organism evidence="2">
    <name type="scientific">marine sediment metagenome</name>
    <dbReference type="NCBI Taxonomy" id="412755"/>
    <lineage>
        <taxon>unclassified sequences</taxon>
        <taxon>metagenomes</taxon>
        <taxon>ecological metagenomes</taxon>
    </lineage>
</organism>
<name>X1NYY3_9ZZZZ</name>